<name>A0A645HIJ2_9ZZZZ</name>
<gene>
    <name evidence="2" type="ORF">SDC9_186302</name>
</gene>
<comment type="caution">
    <text evidence="2">The sequence shown here is derived from an EMBL/GenBank/DDBJ whole genome shotgun (WGS) entry which is preliminary data.</text>
</comment>
<dbReference type="InterPro" id="IPR041351">
    <property type="entry name" value="Ig_GlcNase"/>
</dbReference>
<proteinExistence type="predicted"/>
<dbReference type="Pfam" id="PF18368">
    <property type="entry name" value="Ig_GlcNase"/>
    <property type="match status" value="1"/>
</dbReference>
<sequence>MLEDEKLYNEYLNTPVKWITLEKGPWLKSTVSATSTNLKTDFISQDVVSPDRLKVVFVVENVGKKPAFMVNFNITGIKRAFFASDNYFWLAPGEKREVKVDMLFREHLTKHNVLLTVQAWNSKQKKININVKKNN</sequence>
<accession>A0A645HIJ2</accession>
<dbReference type="AlphaFoldDB" id="A0A645HIJ2"/>
<dbReference type="InterPro" id="IPR013783">
    <property type="entry name" value="Ig-like_fold"/>
</dbReference>
<dbReference type="InterPro" id="IPR036156">
    <property type="entry name" value="Beta-gal/glucu_dom_sf"/>
</dbReference>
<feature type="domain" description="Exo-beta-D-glucosaminidase Ig-fold" evidence="1">
    <location>
        <begin position="50"/>
        <end position="121"/>
    </location>
</feature>
<protein>
    <recommendedName>
        <fullName evidence="1">Exo-beta-D-glucosaminidase Ig-fold domain-containing protein</fullName>
    </recommendedName>
</protein>
<dbReference type="SUPFAM" id="SSF49303">
    <property type="entry name" value="beta-Galactosidase/glucuronidase domain"/>
    <property type="match status" value="1"/>
</dbReference>
<dbReference type="EMBL" id="VSSQ01094208">
    <property type="protein sequence ID" value="MPN38777.1"/>
    <property type="molecule type" value="Genomic_DNA"/>
</dbReference>
<evidence type="ECO:0000313" key="2">
    <source>
        <dbReference type="EMBL" id="MPN38777.1"/>
    </source>
</evidence>
<reference evidence="2" key="1">
    <citation type="submission" date="2019-08" db="EMBL/GenBank/DDBJ databases">
        <authorList>
            <person name="Kucharzyk K."/>
            <person name="Murdoch R.W."/>
            <person name="Higgins S."/>
            <person name="Loffler F."/>
        </authorList>
    </citation>
    <scope>NUCLEOTIDE SEQUENCE</scope>
</reference>
<dbReference type="Gene3D" id="2.60.40.10">
    <property type="entry name" value="Immunoglobulins"/>
    <property type="match status" value="1"/>
</dbReference>
<evidence type="ECO:0000259" key="1">
    <source>
        <dbReference type="Pfam" id="PF18368"/>
    </source>
</evidence>
<organism evidence="2">
    <name type="scientific">bioreactor metagenome</name>
    <dbReference type="NCBI Taxonomy" id="1076179"/>
    <lineage>
        <taxon>unclassified sequences</taxon>
        <taxon>metagenomes</taxon>
        <taxon>ecological metagenomes</taxon>
    </lineage>
</organism>